<reference evidence="2" key="2">
    <citation type="submission" date="2020-11" db="EMBL/GenBank/DDBJ databases">
        <authorList>
            <person name="McCartney M.A."/>
            <person name="Auch B."/>
            <person name="Kono T."/>
            <person name="Mallez S."/>
            <person name="Becker A."/>
            <person name="Gohl D.M."/>
            <person name="Silverstein K.A.T."/>
            <person name="Koren S."/>
            <person name="Bechman K.B."/>
            <person name="Herman A."/>
            <person name="Abrahante J.E."/>
            <person name="Garbe J."/>
        </authorList>
    </citation>
    <scope>NUCLEOTIDE SEQUENCE</scope>
    <source>
        <strain evidence="2">Duluth1</strain>
        <tissue evidence="2">Whole animal</tissue>
    </source>
</reference>
<feature type="region of interest" description="Disordered" evidence="1">
    <location>
        <begin position="80"/>
        <end position="106"/>
    </location>
</feature>
<feature type="compositionally biased region" description="Low complexity" evidence="1">
    <location>
        <begin position="80"/>
        <end position="94"/>
    </location>
</feature>
<gene>
    <name evidence="2" type="ORF">DPMN_090650</name>
</gene>
<feature type="compositionally biased region" description="Basic and acidic residues" evidence="1">
    <location>
        <begin position="46"/>
        <end position="55"/>
    </location>
</feature>
<reference evidence="2" key="1">
    <citation type="journal article" date="2019" name="bioRxiv">
        <title>The Genome of the Zebra Mussel, Dreissena polymorpha: A Resource for Invasive Species Research.</title>
        <authorList>
            <person name="McCartney M.A."/>
            <person name="Auch B."/>
            <person name="Kono T."/>
            <person name="Mallez S."/>
            <person name="Zhang Y."/>
            <person name="Obille A."/>
            <person name="Becker A."/>
            <person name="Abrahante J.E."/>
            <person name="Garbe J."/>
            <person name="Badalamenti J.P."/>
            <person name="Herman A."/>
            <person name="Mangelson H."/>
            <person name="Liachko I."/>
            <person name="Sullivan S."/>
            <person name="Sone E.D."/>
            <person name="Koren S."/>
            <person name="Silverstein K.A.T."/>
            <person name="Beckman K.B."/>
            <person name="Gohl D.M."/>
        </authorList>
    </citation>
    <scope>NUCLEOTIDE SEQUENCE</scope>
    <source>
        <strain evidence="2">Duluth1</strain>
        <tissue evidence="2">Whole animal</tissue>
    </source>
</reference>
<protein>
    <submittedName>
        <fullName evidence="2">Uncharacterized protein</fullName>
    </submittedName>
</protein>
<sequence>MFLVGTSSLIRKEHTLTERVTVVRIRRSHEEDSISARSISTQILDEGNRGPDHSWDSLSQPQLGSKTAVYSGTSHCLPQRRAQQATQTTAQTTTIDHRQPPQPGPNISLHILGNGKIPSGRGVNMCWDKDAIKGSWEQN</sequence>
<dbReference type="Proteomes" id="UP000828390">
    <property type="component" value="Unassembled WGS sequence"/>
</dbReference>
<name>A0A9D4L0K2_DREPO</name>
<evidence type="ECO:0000313" key="2">
    <source>
        <dbReference type="EMBL" id="KAH3848291.1"/>
    </source>
</evidence>
<proteinExistence type="predicted"/>
<keyword evidence="3" id="KW-1185">Reference proteome</keyword>
<dbReference type="AlphaFoldDB" id="A0A9D4L0K2"/>
<dbReference type="EMBL" id="JAIWYP010000003">
    <property type="protein sequence ID" value="KAH3848291.1"/>
    <property type="molecule type" value="Genomic_DNA"/>
</dbReference>
<accession>A0A9D4L0K2</accession>
<evidence type="ECO:0000313" key="3">
    <source>
        <dbReference type="Proteomes" id="UP000828390"/>
    </source>
</evidence>
<evidence type="ECO:0000256" key="1">
    <source>
        <dbReference type="SAM" id="MobiDB-lite"/>
    </source>
</evidence>
<comment type="caution">
    <text evidence="2">The sequence shown here is derived from an EMBL/GenBank/DDBJ whole genome shotgun (WGS) entry which is preliminary data.</text>
</comment>
<organism evidence="2 3">
    <name type="scientific">Dreissena polymorpha</name>
    <name type="common">Zebra mussel</name>
    <name type="synonym">Mytilus polymorpha</name>
    <dbReference type="NCBI Taxonomy" id="45954"/>
    <lineage>
        <taxon>Eukaryota</taxon>
        <taxon>Metazoa</taxon>
        <taxon>Spiralia</taxon>
        <taxon>Lophotrochozoa</taxon>
        <taxon>Mollusca</taxon>
        <taxon>Bivalvia</taxon>
        <taxon>Autobranchia</taxon>
        <taxon>Heteroconchia</taxon>
        <taxon>Euheterodonta</taxon>
        <taxon>Imparidentia</taxon>
        <taxon>Neoheterodontei</taxon>
        <taxon>Myida</taxon>
        <taxon>Dreissenoidea</taxon>
        <taxon>Dreissenidae</taxon>
        <taxon>Dreissena</taxon>
    </lineage>
</organism>
<feature type="region of interest" description="Disordered" evidence="1">
    <location>
        <begin position="29"/>
        <end position="60"/>
    </location>
</feature>